<evidence type="ECO:0000313" key="1">
    <source>
        <dbReference type="EMBL" id="CAB9505665.1"/>
    </source>
</evidence>
<proteinExistence type="predicted"/>
<keyword evidence="2" id="KW-1185">Reference proteome</keyword>
<comment type="caution">
    <text evidence="1">The sequence shown here is derived from an EMBL/GenBank/DDBJ whole genome shotgun (WGS) entry which is preliminary data.</text>
</comment>
<dbReference type="EMBL" id="CAICTM010000238">
    <property type="protein sequence ID" value="CAB9505665.1"/>
    <property type="molecule type" value="Genomic_DNA"/>
</dbReference>
<organism evidence="1 2">
    <name type="scientific">Seminavis robusta</name>
    <dbReference type="NCBI Taxonomy" id="568900"/>
    <lineage>
        <taxon>Eukaryota</taxon>
        <taxon>Sar</taxon>
        <taxon>Stramenopiles</taxon>
        <taxon>Ochrophyta</taxon>
        <taxon>Bacillariophyta</taxon>
        <taxon>Bacillariophyceae</taxon>
        <taxon>Bacillariophycidae</taxon>
        <taxon>Naviculales</taxon>
        <taxon>Naviculaceae</taxon>
        <taxon>Seminavis</taxon>
    </lineage>
</organism>
<protein>
    <submittedName>
        <fullName evidence="1">Uncharacterized protein</fullName>
    </submittedName>
</protein>
<dbReference type="AlphaFoldDB" id="A0A9N8DP41"/>
<reference evidence="1" key="1">
    <citation type="submission" date="2020-06" db="EMBL/GenBank/DDBJ databases">
        <authorList>
            <consortium name="Plant Systems Biology data submission"/>
        </authorList>
    </citation>
    <scope>NUCLEOTIDE SEQUENCE</scope>
    <source>
        <strain evidence="1">D6</strain>
    </source>
</reference>
<name>A0A9N8DP41_9STRA</name>
<sequence length="151" mass="16743">MTSWRVLSTISGAEDSNLSASARASITLEGVLDGKEKTSVLKGNLDLLVLEEDTNGKEFLLRCLCVIKDDVNHNPPLSWDVPLPEGKWRVSQAAVRHSRNGNHSALTFNIQFHGPLQRIKFLLPIIDGNDTQQQLFFSGVQYANMMHGVQS</sequence>
<gene>
    <name evidence="1" type="ORF">SEMRO_239_G095800.1</name>
</gene>
<evidence type="ECO:0000313" key="2">
    <source>
        <dbReference type="Proteomes" id="UP001153069"/>
    </source>
</evidence>
<accession>A0A9N8DP41</accession>
<dbReference type="Proteomes" id="UP001153069">
    <property type="component" value="Unassembled WGS sequence"/>
</dbReference>